<comment type="caution">
    <text evidence="7">The sequence shown here is derived from an EMBL/GenBank/DDBJ whole genome shotgun (WGS) entry which is preliminary data.</text>
</comment>
<dbReference type="SUPFAM" id="SSF50978">
    <property type="entry name" value="WD40 repeat-like"/>
    <property type="match status" value="1"/>
</dbReference>
<keyword evidence="3" id="KW-0677">Repeat</keyword>
<dbReference type="Proteomes" id="UP000188320">
    <property type="component" value="Unassembled WGS sequence"/>
</dbReference>
<dbReference type="InterPro" id="IPR020472">
    <property type="entry name" value="WD40_PAC1"/>
</dbReference>
<feature type="domain" description="Autophagy-related protein 16" evidence="6">
    <location>
        <begin position="25"/>
        <end position="130"/>
    </location>
</feature>
<feature type="repeat" description="WD" evidence="4">
    <location>
        <begin position="393"/>
        <end position="424"/>
    </location>
</feature>
<accession>A0A1R1PLK8</accession>
<feature type="coiled-coil region" evidence="5">
    <location>
        <begin position="69"/>
        <end position="139"/>
    </location>
</feature>
<evidence type="ECO:0000313" key="7">
    <source>
        <dbReference type="EMBL" id="OMH81861.1"/>
    </source>
</evidence>
<dbReference type="Pfam" id="PF00400">
    <property type="entry name" value="WD40"/>
    <property type="match status" value="4"/>
</dbReference>
<evidence type="ECO:0000256" key="2">
    <source>
        <dbReference type="ARBA" id="ARBA00022574"/>
    </source>
</evidence>
<dbReference type="PROSITE" id="PS50294">
    <property type="entry name" value="WD_REPEATS_REGION"/>
    <property type="match status" value="2"/>
</dbReference>
<dbReference type="InterPro" id="IPR019775">
    <property type="entry name" value="WD40_repeat_CS"/>
</dbReference>
<organism evidence="7 8">
    <name type="scientific">Zancudomyces culisetae</name>
    <name type="common">Gut fungus</name>
    <name type="synonym">Smittium culisetae</name>
    <dbReference type="NCBI Taxonomy" id="1213189"/>
    <lineage>
        <taxon>Eukaryota</taxon>
        <taxon>Fungi</taxon>
        <taxon>Fungi incertae sedis</taxon>
        <taxon>Zoopagomycota</taxon>
        <taxon>Kickxellomycotina</taxon>
        <taxon>Harpellomycetes</taxon>
        <taxon>Harpellales</taxon>
        <taxon>Legeriomycetaceae</taxon>
        <taxon>Zancudomyces</taxon>
    </lineage>
</organism>
<gene>
    <name evidence="7" type="ORF">AX774_g4676</name>
</gene>
<feature type="repeat" description="WD" evidence="4">
    <location>
        <begin position="270"/>
        <end position="311"/>
    </location>
</feature>
<keyword evidence="2 4" id="KW-0853">WD repeat</keyword>
<dbReference type="SMART" id="SM00320">
    <property type="entry name" value="WD40"/>
    <property type="match status" value="6"/>
</dbReference>
<keyword evidence="5" id="KW-0175">Coiled coil</keyword>
<dbReference type="AlphaFoldDB" id="A0A1R1PLK8"/>
<dbReference type="InterPro" id="IPR036322">
    <property type="entry name" value="WD40_repeat_dom_sf"/>
</dbReference>
<protein>
    <submittedName>
        <fullName evidence="7">Protein tipD</fullName>
    </submittedName>
</protein>
<evidence type="ECO:0000259" key="6">
    <source>
        <dbReference type="Pfam" id="PF08614"/>
    </source>
</evidence>
<dbReference type="EMBL" id="LSSK01000801">
    <property type="protein sequence ID" value="OMH81861.1"/>
    <property type="molecule type" value="Genomic_DNA"/>
</dbReference>
<dbReference type="PRINTS" id="PR00320">
    <property type="entry name" value="GPROTEINBRPT"/>
</dbReference>
<dbReference type="Gene3D" id="2.130.10.10">
    <property type="entry name" value="YVTN repeat-like/Quinoprotein amine dehydrogenase"/>
    <property type="match status" value="2"/>
</dbReference>
<evidence type="ECO:0000256" key="3">
    <source>
        <dbReference type="ARBA" id="ARBA00022737"/>
    </source>
</evidence>
<dbReference type="InterPro" id="IPR050349">
    <property type="entry name" value="WD_LIS1/nudF_dynein_reg"/>
</dbReference>
<keyword evidence="8" id="KW-1185">Reference proteome</keyword>
<dbReference type="OrthoDB" id="538223at2759"/>
<evidence type="ECO:0000256" key="5">
    <source>
        <dbReference type="SAM" id="Coils"/>
    </source>
</evidence>
<dbReference type="InterPro" id="IPR015943">
    <property type="entry name" value="WD40/YVTN_repeat-like_dom_sf"/>
</dbReference>
<dbReference type="InterPro" id="IPR013923">
    <property type="entry name" value="Autophagy-rel_prot_16_dom"/>
</dbReference>
<reference evidence="8" key="1">
    <citation type="submission" date="2017-01" db="EMBL/GenBank/DDBJ databases">
        <authorList>
            <person name="Wang Y."/>
            <person name="White M."/>
            <person name="Kvist S."/>
            <person name="Moncalvo J.-M."/>
        </authorList>
    </citation>
    <scope>NUCLEOTIDE SEQUENCE [LARGE SCALE GENOMIC DNA]</scope>
    <source>
        <strain evidence="8">COL-18-3</strain>
    </source>
</reference>
<proteinExistence type="inferred from homology"/>
<evidence type="ECO:0000313" key="8">
    <source>
        <dbReference type="Proteomes" id="UP000188320"/>
    </source>
</evidence>
<comment type="similarity">
    <text evidence="1">Belongs to the ATG16 family.</text>
</comment>
<dbReference type="CDD" id="cd00200">
    <property type="entry name" value="WD40"/>
    <property type="match status" value="1"/>
</dbReference>
<sequence>MEKTRWAPWEIETLYGGISKKVAGYADRVLKIEKQAQQVHEKNYSTPIALEGSVISELDAEIRARTQKIQDQSETIREKNGTIEILQDEVTALQLELVHLEDKVSKLWDENQQLVQRWLKKMNEEAQQMNEEVIQEESSVARITHIKGVNNINSRIKKKTLPVNDDSSSRSTKKGIRIPKNISKKIDTNNSEIHSIAVSPMGGILAVGGIEPSVLLYDVDTGTLKGKLRGSGAGINDVTFSSDGAIVAAASSDNSIYIWASNTGRLIKAFTGHISKVVVARFTLDMKILVSASNDRTVKVWDVKSGNYNEALSIVTGHMDFGIRLWNTKTGERLKELKVHKDSIVSLCLSPNGDQIAASSRDGSISVIDVLGFKVLRILTADGFVPSGIRSKVIYGPTGQHVVSGSNNGSLYFWDMEKSQAPAERLALHHSSFASVCWDTLRNRIYSAESSRVVYILS</sequence>
<dbReference type="PROSITE" id="PS50082">
    <property type="entry name" value="WD_REPEATS_2"/>
    <property type="match status" value="4"/>
</dbReference>
<evidence type="ECO:0000256" key="4">
    <source>
        <dbReference type="PROSITE-ProRule" id="PRU00221"/>
    </source>
</evidence>
<dbReference type="PROSITE" id="PS00678">
    <property type="entry name" value="WD_REPEATS_1"/>
    <property type="match status" value="1"/>
</dbReference>
<dbReference type="CDD" id="cd22887">
    <property type="entry name" value="Atg16_CCD"/>
    <property type="match status" value="1"/>
</dbReference>
<dbReference type="Pfam" id="PF08614">
    <property type="entry name" value="ATG16"/>
    <property type="match status" value="1"/>
</dbReference>
<dbReference type="Gene3D" id="1.20.5.170">
    <property type="match status" value="1"/>
</dbReference>
<dbReference type="PANTHER" id="PTHR44129">
    <property type="entry name" value="WD REPEAT-CONTAINING PROTEIN POP1"/>
    <property type="match status" value="1"/>
</dbReference>
<name>A0A1R1PLK8_ZANCU</name>
<feature type="repeat" description="WD" evidence="4">
    <location>
        <begin position="337"/>
        <end position="370"/>
    </location>
</feature>
<dbReference type="InterPro" id="IPR001680">
    <property type="entry name" value="WD40_rpt"/>
</dbReference>
<feature type="repeat" description="WD" evidence="4">
    <location>
        <begin position="228"/>
        <end position="269"/>
    </location>
</feature>
<evidence type="ECO:0000256" key="1">
    <source>
        <dbReference type="ARBA" id="ARBA00005331"/>
    </source>
</evidence>